<dbReference type="Pfam" id="PF00201">
    <property type="entry name" value="UDPGT"/>
    <property type="match status" value="1"/>
</dbReference>
<dbReference type="EMBL" id="JAPWTK010000080">
    <property type="protein sequence ID" value="KAJ8951682.1"/>
    <property type="molecule type" value="Genomic_DNA"/>
</dbReference>
<evidence type="ECO:0008006" key="6">
    <source>
        <dbReference type="Google" id="ProtNLM"/>
    </source>
</evidence>
<dbReference type="Proteomes" id="UP001162162">
    <property type="component" value="Unassembled WGS sequence"/>
</dbReference>
<evidence type="ECO:0000256" key="1">
    <source>
        <dbReference type="ARBA" id="ARBA00009995"/>
    </source>
</evidence>
<dbReference type="SUPFAM" id="SSF53756">
    <property type="entry name" value="UDP-Glycosyltransferase/glycogen phosphorylase"/>
    <property type="match status" value="1"/>
</dbReference>
<dbReference type="PANTHER" id="PTHR48043:SF159">
    <property type="entry name" value="EG:EG0003.4 PROTEIN-RELATED"/>
    <property type="match status" value="1"/>
</dbReference>
<name>A0AAV8YM46_9CUCU</name>
<dbReference type="PANTHER" id="PTHR48043">
    <property type="entry name" value="EG:EG0003.4 PROTEIN-RELATED"/>
    <property type="match status" value="1"/>
</dbReference>
<dbReference type="AlphaFoldDB" id="A0AAV8YM46"/>
<gene>
    <name evidence="4" type="ORF">NQ318_012224</name>
</gene>
<keyword evidence="2" id="KW-0328">Glycosyltransferase</keyword>
<keyword evidence="5" id="KW-1185">Reference proteome</keyword>
<evidence type="ECO:0000313" key="4">
    <source>
        <dbReference type="EMBL" id="KAJ8951682.1"/>
    </source>
</evidence>
<dbReference type="CDD" id="cd03784">
    <property type="entry name" value="GT1_Gtf-like"/>
    <property type="match status" value="1"/>
</dbReference>
<proteinExistence type="inferred from homology"/>
<evidence type="ECO:0000256" key="2">
    <source>
        <dbReference type="ARBA" id="ARBA00022676"/>
    </source>
</evidence>
<dbReference type="InterPro" id="IPR002213">
    <property type="entry name" value="UDP_glucos_trans"/>
</dbReference>
<dbReference type="InterPro" id="IPR050271">
    <property type="entry name" value="UDP-glycosyltransferase"/>
</dbReference>
<comment type="similarity">
    <text evidence="1">Belongs to the UDP-glycosyltransferase family.</text>
</comment>
<sequence>MYGFKDVYKCPMVGILSVPMTIAGASSIGMYKHPVLDPELLLALATDLTFKERVISAIYNLLYKTTMALSAEPKFNALARIYFGEDSREPYKIAKEEGVSLGTNVKPYHMPKQKLQHFLDAFSELPYKVLWKAEGDIVHKNRSNIVSREWFPQQDILRHPNVKLFITQGGLQWIDESLQGKKLMLMVPFYGHQFFNARKMIDNGVALSIDYEQFTKDELVDNIKKLIHDQKYKKAVTEMSTIAVDQPLPPLLRAIWWIEYVPRYKGSAHLKYKAVDMPFCVYHLLDVGKAAEPFKPINLNTTYYI</sequence>
<keyword evidence="3" id="KW-0808">Transferase</keyword>
<organism evidence="4 5">
    <name type="scientific">Aromia moschata</name>
    <dbReference type="NCBI Taxonomy" id="1265417"/>
    <lineage>
        <taxon>Eukaryota</taxon>
        <taxon>Metazoa</taxon>
        <taxon>Ecdysozoa</taxon>
        <taxon>Arthropoda</taxon>
        <taxon>Hexapoda</taxon>
        <taxon>Insecta</taxon>
        <taxon>Pterygota</taxon>
        <taxon>Neoptera</taxon>
        <taxon>Endopterygota</taxon>
        <taxon>Coleoptera</taxon>
        <taxon>Polyphaga</taxon>
        <taxon>Cucujiformia</taxon>
        <taxon>Chrysomeloidea</taxon>
        <taxon>Cerambycidae</taxon>
        <taxon>Cerambycinae</taxon>
        <taxon>Callichromatini</taxon>
        <taxon>Aromia</taxon>
    </lineage>
</organism>
<dbReference type="GO" id="GO:0008194">
    <property type="term" value="F:UDP-glycosyltransferase activity"/>
    <property type="evidence" value="ECO:0007669"/>
    <property type="project" value="InterPro"/>
</dbReference>
<dbReference type="Gene3D" id="3.40.50.2000">
    <property type="entry name" value="Glycogen Phosphorylase B"/>
    <property type="match status" value="1"/>
</dbReference>
<protein>
    <recommendedName>
        <fullName evidence="6">UDP-glucuronosyltransferase</fullName>
    </recommendedName>
</protein>
<comment type="caution">
    <text evidence="4">The sequence shown here is derived from an EMBL/GenBank/DDBJ whole genome shotgun (WGS) entry which is preliminary data.</text>
</comment>
<accession>A0AAV8YM46</accession>
<evidence type="ECO:0000256" key="3">
    <source>
        <dbReference type="ARBA" id="ARBA00022679"/>
    </source>
</evidence>
<evidence type="ECO:0000313" key="5">
    <source>
        <dbReference type="Proteomes" id="UP001162162"/>
    </source>
</evidence>
<dbReference type="FunFam" id="3.40.50.2000:FF:000050">
    <property type="entry name" value="UDP-glucuronosyltransferase"/>
    <property type="match status" value="1"/>
</dbReference>
<reference evidence="4" key="1">
    <citation type="journal article" date="2023" name="Insect Mol. Biol.">
        <title>Genome sequencing provides insights into the evolution of gene families encoding plant cell wall-degrading enzymes in longhorned beetles.</title>
        <authorList>
            <person name="Shin N.R."/>
            <person name="Okamura Y."/>
            <person name="Kirsch R."/>
            <person name="Pauchet Y."/>
        </authorList>
    </citation>
    <scope>NUCLEOTIDE SEQUENCE</scope>
    <source>
        <strain evidence="4">AMC_N1</strain>
    </source>
</reference>